<evidence type="ECO:0000259" key="1">
    <source>
        <dbReference type="PROSITE" id="PS01033"/>
    </source>
</evidence>
<keyword evidence="3" id="KW-1185">Reference proteome</keyword>
<evidence type="ECO:0000313" key="2">
    <source>
        <dbReference type="EMBL" id="KAH7956612.1"/>
    </source>
</evidence>
<dbReference type="Gene3D" id="1.10.490.10">
    <property type="entry name" value="Globins"/>
    <property type="match status" value="1"/>
</dbReference>
<dbReference type="VEuPathDB" id="VectorBase:RSAN_046990"/>
<dbReference type="InterPro" id="IPR012292">
    <property type="entry name" value="Globin/Proto"/>
</dbReference>
<dbReference type="SUPFAM" id="SSF46458">
    <property type="entry name" value="Globin-like"/>
    <property type="match status" value="1"/>
</dbReference>
<sequence length="68" mass="7878">MGNAPRKLGEVPDEHTGLTEAEMVLVQESWRSFCDHYRDYGVLIFLSMFAKHPEYLPMFLNFRGKTVA</sequence>
<dbReference type="AlphaFoldDB" id="A0A9D4PWV3"/>
<dbReference type="GO" id="GO:0020037">
    <property type="term" value="F:heme binding"/>
    <property type="evidence" value="ECO:0007669"/>
    <property type="project" value="InterPro"/>
</dbReference>
<dbReference type="PROSITE" id="PS01033">
    <property type="entry name" value="GLOBIN"/>
    <property type="match status" value="1"/>
</dbReference>
<reference evidence="2" key="1">
    <citation type="journal article" date="2020" name="Cell">
        <title>Large-Scale Comparative Analyses of Tick Genomes Elucidate Their Genetic Diversity and Vector Capacities.</title>
        <authorList>
            <consortium name="Tick Genome and Microbiome Consortium (TIGMIC)"/>
            <person name="Jia N."/>
            <person name="Wang J."/>
            <person name="Shi W."/>
            <person name="Du L."/>
            <person name="Sun Y."/>
            <person name="Zhan W."/>
            <person name="Jiang J.F."/>
            <person name="Wang Q."/>
            <person name="Zhang B."/>
            <person name="Ji P."/>
            <person name="Bell-Sakyi L."/>
            <person name="Cui X.M."/>
            <person name="Yuan T.T."/>
            <person name="Jiang B.G."/>
            <person name="Yang W.F."/>
            <person name="Lam T.T."/>
            <person name="Chang Q.C."/>
            <person name="Ding S.J."/>
            <person name="Wang X.J."/>
            <person name="Zhu J.G."/>
            <person name="Ruan X.D."/>
            <person name="Zhao L."/>
            <person name="Wei J.T."/>
            <person name="Ye R.Z."/>
            <person name="Que T.C."/>
            <person name="Du C.H."/>
            <person name="Zhou Y.H."/>
            <person name="Cheng J.X."/>
            <person name="Dai P.F."/>
            <person name="Guo W.B."/>
            <person name="Han X.H."/>
            <person name="Huang E.J."/>
            <person name="Li L.F."/>
            <person name="Wei W."/>
            <person name="Gao Y.C."/>
            <person name="Liu J.Z."/>
            <person name="Shao H.Z."/>
            <person name="Wang X."/>
            <person name="Wang C.C."/>
            <person name="Yang T.C."/>
            <person name="Huo Q.B."/>
            <person name="Li W."/>
            <person name="Chen H.Y."/>
            <person name="Chen S.E."/>
            <person name="Zhou L.G."/>
            <person name="Ni X.B."/>
            <person name="Tian J.H."/>
            <person name="Sheng Y."/>
            <person name="Liu T."/>
            <person name="Pan Y.S."/>
            <person name="Xia L.Y."/>
            <person name="Li J."/>
            <person name="Zhao F."/>
            <person name="Cao W.C."/>
        </authorList>
    </citation>
    <scope>NUCLEOTIDE SEQUENCE</scope>
    <source>
        <strain evidence="2">Rsan-2018</strain>
    </source>
</reference>
<accession>A0A9D4PWV3</accession>
<feature type="domain" description="Globin" evidence="1">
    <location>
        <begin position="17"/>
        <end position="68"/>
    </location>
</feature>
<proteinExistence type="predicted"/>
<organism evidence="2 3">
    <name type="scientific">Rhipicephalus sanguineus</name>
    <name type="common">Brown dog tick</name>
    <name type="synonym">Ixodes sanguineus</name>
    <dbReference type="NCBI Taxonomy" id="34632"/>
    <lineage>
        <taxon>Eukaryota</taxon>
        <taxon>Metazoa</taxon>
        <taxon>Ecdysozoa</taxon>
        <taxon>Arthropoda</taxon>
        <taxon>Chelicerata</taxon>
        <taxon>Arachnida</taxon>
        <taxon>Acari</taxon>
        <taxon>Parasitiformes</taxon>
        <taxon>Ixodida</taxon>
        <taxon>Ixodoidea</taxon>
        <taxon>Ixodidae</taxon>
        <taxon>Rhipicephalinae</taxon>
        <taxon>Rhipicephalus</taxon>
        <taxon>Rhipicephalus</taxon>
    </lineage>
</organism>
<reference evidence="2" key="2">
    <citation type="submission" date="2021-09" db="EMBL/GenBank/DDBJ databases">
        <authorList>
            <person name="Jia N."/>
            <person name="Wang J."/>
            <person name="Shi W."/>
            <person name="Du L."/>
            <person name="Sun Y."/>
            <person name="Zhan W."/>
            <person name="Jiang J."/>
            <person name="Wang Q."/>
            <person name="Zhang B."/>
            <person name="Ji P."/>
            <person name="Sakyi L.B."/>
            <person name="Cui X."/>
            <person name="Yuan T."/>
            <person name="Jiang B."/>
            <person name="Yang W."/>
            <person name="Lam T.T.-Y."/>
            <person name="Chang Q."/>
            <person name="Ding S."/>
            <person name="Wang X."/>
            <person name="Zhu J."/>
            <person name="Ruan X."/>
            <person name="Zhao L."/>
            <person name="Wei J."/>
            <person name="Que T."/>
            <person name="Du C."/>
            <person name="Cheng J."/>
            <person name="Dai P."/>
            <person name="Han X."/>
            <person name="Huang E."/>
            <person name="Gao Y."/>
            <person name="Liu J."/>
            <person name="Shao H."/>
            <person name="Ye R."/>
            <person name="Li L."/>
            <person name="Wei W."/>
            <person name="Wang X."/>
            <person name="Wang C."/>
            <person name="Huo Q."/>
            <person name="Li W."/>
            <person name="Guo W."/>
            <person name="Chen H."/>
            <person name="Chen S."/>
            <person name="Zhou L."/>
            <person name="Zhou L."/>
            <person name="Ni X."/>
            <person name="Tian J."/>
            <person name="Zhou Y."/>
            <person name="Sheng Y."/>
            <person name="Liu T."/>
            <person name="Pan Y."/>
            <person name="Xia L."/>
            <person name="Li J."/>
            <person name="Zhao F."/>
            <person name="Cao W."/>
        </authorList>
    </citation>
    <scope>NUCLEOTIDE SEQUENCE</scope>
    <source>
        <strain evidence="2">Rsan-2018</strain>
        <tissue evidence="2">Larvae</tissue>
    </source>
</reference>
<protein>
    <recommendedName>
        <fullName evidence="1">Globin domain-containing protein</fullName>
    </recommendedName>
</protein>
<dbReference type="GO" id="GO:0019825">
    <property type="term" value="F:oxygen binding"/>
    <property type="evidence" value="ECO:0007669"/>
    <property type="project" value="InterPro"/>
</dbReference>
<comment type="caution">
    <text evidence="2">The sequence shown here is derived from an EMBL/GenBank/DDBJ whole genome shotgun (WGS) entry which is preliminary data.</text>
</comment>
<dbReference type="InterPro" id="IPR044399">
    <property type="entry name" value="Mb-like_M"/>
</dbReference>
<dbReference type="InterPro" id="IPR000971">
    <property type="entry name" value="Globin"/>
</dbReference>
<dbReference type="InterPro" id="IPR009050">
    <property type="entry name" value="Globin-like_sf"/>
</dbReference>
<dbReference type="CDD" id="cd01040">
    <property type="entry name" value="Mb-like"/>
    <property type="match status" value="1"/>
</dbReference>
<dbReference type="EMBL" id="JABSTV010001250">
    <property type="protein sequence ID" value="KAH7956612.1"/>
    <property type="molecule type" value="Genomic_DNA"/>
</dbReference>
<gene>
    <name evidence="2" type="ORF">HPB52_011032</name>
</gene>
<name>A0A9D4PWV3_RHISA</name>
<evidence type="ECO:0000313" key="3">
    <source>
        <dbReference type="Proteomes" id="UP000821837"/>
    </source>
</evidence>
<dbReference type="Proteomes" id="UP000821837">
    <property type="component" value="Unassembled WGS sequence"/>
</dbReference>